<evidence type="ECO:0008006" key="3">
    <source>
        <dbReference type="Google" id="ProtNLM"/>
    </source>
</evidence>
<dbReference type="GeneID" id="63685396"/>
<protein>
    <recommendedName>
        <fullName evidence="3">TPR-like protein</fullName>
    </recommendedName>
</protein>
<proteinExistence type="predicted"/>
<name>M5FT56_DACPD</name>
<accession>M5FT56</accession>
<reference evidence="1 2" key="1">
    <citation type="journal article" date="2012" name="Science">
        <title>The Paleozoic origin of enzymatic lignin decomposition reconstructed from 31 fungal genomes.</title>
        <authorList>
            <person name="Floudas D."/>
            <person name="Binder M."/>
            <person name="Riley R."/>
            <person name="Barry K."/>
            <person name="Blanchette R.A."/>
            <person name="Henrissat B."/>
            <person name="Martinez A.T."/>
            <person name="Otillar R."/>
            <person name="Spatafora J.W."/>
            <person name="Yadav J.S."/>
            <person name="Aerts A."/>
            <person name="Benoit I."/>
            <person name="Boyd A."/>
            <person name="Carlson A."/>
            <person name="Copeland A."/>
            <person name="Coutinho P.M."/>
            <person name="de Vries R.P."/>
            <person name="Ferreira P."/>
            <person name="Findley K."/>
            <person name="Foster B."/>
            <person name="Gaskell J."/>
            <person name="Glotzer D."/>
            <person name="Gorecki P."/>
            <person name="Heitman J."/>
            <person name="Hesse C."/>
            <person name="Hori C."/>
            <person name="Igarashi K."/>
            <person name="Jurgens J.A."/>
            <person name="Kallen N."/>
            <person name="Kersten P."/>
            <person name="Kohler A."/>
            <person name="Kuees U."/>
            <person name="Kumar T.K.A."/>
            <person name="Kuo A."/>
            <person name="LaButti K."/>
            <person name="Larrondo L.F."/>
            <person name="Lindquist E."/>
            <person name="Ling A."/>
            <person name="Lombard V."/>
            <person name="Lucas S."/>
            <person name="Lundell T."/>
            <person name="Martin R."/>
            <person name="McLaughlin D.J."/>
            <person name="Morgenstern I."/>
            <person name="Morin E."/>
            <person name="Murat C."/>
            <person name="Nagy L.G."/>
            <person name="Nolan M."/>
            <person name="Ohm R.A."/>
            <person name="Patyshakuliyeva A."/>
            <person name="Rokas A."/>
            <person name="Ruiz-Duenas F.J."/>
            <person name="Sabat G."/>
            <person name="Salamov A."/>
            <person name="Samejima M."/>
            <person name="Schmutz J."/>
            <person name="Slot J.C."/>
            <person name="St John F."/>
            <person name="Stenlid J."/>
            <person name="Sun H."/>
            <person name="Sun S."/>
            <person name="Syed K."/>
            <person name="Tsang A."/>
            <person name="Wiebenga A."/>
            <person name="Young D."/>
            <person name="Pisabarro A."/>
            <person name="Eastwood D.C."/>
            <person name="Martin F."/>
            <person name="Cullen D."/>
            <person name="Grigoriev I.V."/>
            <person name="Hibbett D.S."/>
        </authorList>
    </citation>
    <scope>NUCLEOTIDE SEQUENCE [LARGE SCALE GENOMIC DNA]</scope>
    <source>
        <strain evidence="1 2">DJM-731 SS1</strain>
    </source>
</reference>
<gene>
    <name evidence="1" type="ORF">DACRYDRAFT_117175</name>
</gene>
<dbReference type="Proteomes" id="UP000030653">
    <property type="component" value="Unassembled WGS sequence"/>
</dbReference>
<dbReference type="OrthoDB" id="10481877at2759"/>
<organism evidence="1 2">
    <name type="scientific">Dacryopinax primogenitus (strain DJM 731)</name>
    <name type="common">Brown rot fungus</name>
    <dbReference type="NCBI Taxonomy" id="1858805"/>
    <lineage>
        <taxon>Eukaryota</taxon>
        <taxon>Fungi</taxon>
        <taxon>Dikarya</taxon>
        <taxon>Basidiomycota</taxon>
        <taxon>Agaricomycotina</taxon>
        <taxon>Dacrymycetes</taxon>
        <taxon>Dacrymycetales</taxon>
        <taxon>Dacrymycetaceae</taxon>
        <taxon>Dacryopinax</taxon>
    </lineage>
</organism>
<dbReference type="AlphaFoldDB" id="M5FT56"/>
<dbReference type="HOGENOM" id="CLU_847367_0_0_1"/>
<keyword evidence="2" id="KW-1185">Reference proteome</keyword>
<dbReference type="SUPFAM" id="SSF48452">
    <property type="entry name" value="TPR-like"/>
    <property type="match status" value="1"/>
</dbReference>
<evidence type="ECO:0000313" key="1">
    <source>
        <dbReference type="EMBL" id="EJU00766.1"/>
    </source>
</evidence>
<evidence type="ECO:0000313" key="2">
    <source>
        <dbReference type="Proteomes" id="UP000030653"/>
    </source>
</evidence>
<dbReference type="InterPro" id="IPR011990">
    <property type="entry name" value="TPR-like_helical_dom_sf"/>
</dbReference>
<dbReference type="EMBL" id="JH795866">
    <property type="protein sequence ID" value="EJU00766.1"/>
    <property type="molecule type" value="Genomic_DNA"/>
</dbReference>
<sequence length="328" mass="36677">MRMSNANRVAAMKNREPSCNQAALQYCANALDRDPRSGLLACAVGTYRAELATNVRHLNDAIDCLMTALELDCSLLVAHYNLAALFDLFATRSPSGYIPDRTETLQHACARYRTVLKWISRDGQGAMSYTSIQKRLSALETYEIGSPIDAPQLVSVSDPAFQKCLEGYQGKNNKKLVPERFDQDDPLVSLCIHEAIREHGARKKAAFKARKRIGRRFTKLLRFLQRDGPSVGSTGDIRGSLLAHFQAILEREGSIPKEMIKVLHFLGENEGTLRTFPSFAKEKEKKSWALANADQRLDLLGGCSLWPGEDCDEGMRSSLRFLDVMYDV</sequence>
<dbReference type="RefSeq" id="XP_040627663.1">
    <property type="nucleotide sequence ID" value="XM_040770334.1"/>
</dbReference>